<evidence type="ECO:0000313" key="7">
    <source>
        <dbReference type="EMBL" id="MEV4290902.1"/>
    </source>
</evidence>
<feature type="transmembrane region" description="Helical" evidence="5">
    <location>
        <begin position="6"/>
        <end position="26"/>
    </location>
</feature>
<dbReference type="Proteomes" id="UP001552427">
    <property type="component" value="Unassembled WGS sequence"/>
</dbReference>
<evidence type="ECO:0000256" key="1">
    <source>
        <dbReference type="ARBA" id="ARBA00004141"/>
    </source>
</evidence>
<protein>
    <submittedName>
        <fullName evidence="7">MauE/DoxX family redox-associated membrane protein</fullName>
    </submittedName>
</protein>
<accession>A0ABV3HEE0</accession>
<evidence type="ECO:0000256" key="2">
    <source>
        <dbReference type="ARBA" id="ARBA00022692"/>
    </source>
</evidence>
<proteinExistence type="predicted"/>
<comment type="caution">
    <text evidence="7">The sequence shown here is derived from an EMBL/GenBank/DDBJ whole genome shotgun (WGS) entry which is preliminary data.</text>
</comment>
<feature type="domain" description="Methylamine utilisation protein MauE" evidence="6">
    <location>
        <begin position="1"/>
        <end position="131"/>
    </location>
</feature>
<organism evidence="7 8">
    <name type="scientific">Nonomuraea bangladeshensis</name>
    <dbReference type="NCBI Taxonomy" id="404385"/>
    <lineage>
        <taxon>Bacteria</taxon>
        <taxon>Bacillati</taxon>
        <taxon>Actinomycetota</taxon>
        <taxon>Actinomycetes</taxon>
        <taxon>Streptosporangiales</taxon>
        <taxon>Streptosporangiaceae</taxon>
        <taxon>Nonomuraea</taxon>
    </lineage>
</organism>
<gene>
    <name evidence="7" type="ORF">AB0K40_35785</name>
</gene>
<evidence type="ECO:0000256" key="3">
    <source>
        <dbReference type="ARBA" id="ARBA00022989"/>
    </source>
</evidence>
<dbReference type="RefSeq" id="WP_364458514.1">
    <property type="nucleotide sequence ID" value="NZ_JBFARM010000012.1"/>
</dbReference>
<evidence type="ECO:0000313" key="8">
    <source>
        <dbReference type="Proteomes" id="UP001552427"/>
    </source>
</evidence>
<evidence type="ECO:0000256" key="4">
    <source>
        <dbReference type="ARBA" id="ARBA00023136"/>
    </source>
</evidence>
<keyword evidence="8" id="KW-1185">Reference proteome</keyword>
<keyword evidence="3 5" id="KW-1133">Transmembrane helix</keyword>
<feature type="transmembrane region" description="Helical" evidence="5">
    <location>
        <begin position="146"/>
        <end position="171"/>
    </location>
</feature>
<keyword evidence="4 5" id="KW-0472">Membrane</keyword>
<dbReference type="InterPro" id="IPR009908">
    <property type="entry name" value="Methylamine_util_MauE"/>
</dbReference>
<sequence>MDYLALTARCALGLVFLVAVIGKVRGRAAYEAFRRSVPELVPLRRGAAMLPAVVVAAECAVVVLLAVERTAAAGLALAAAVLLAFSAGIGRALRAGVRASCRCFGMTPSPLGRLHLVRNLALAALAVAGAAAVLAGAPEQPHPAGVALAVAGGALLALPAVFADDLAALFAPPPGR</sequence>
<feature type="transmembrane region" description="Helical" evidence="5">
    <location>
        <begin position="114"/>
        <end position="134"/>
    </location>
</feature>
<evidence type="ECO:0000259" key="6">
    <source>
        <dbReference type="Pfam" id="PF07291"/>
    </source>
</evidence>
<comment type="subcellular location">
    <subcellularLocation>
        <location evidence="1">Membrane</location>
        <topology evidence="1">Multi-pass membrane protein</topology>
    </subcellularLocation>
</comment>
<feature type="transmembrane region" description="Helical" evidence="5">
    <location>
        <begin position="47"/>
        <end position="67"/>
    </location>
</feature>
<feature type="transmembrane region" description="Helical" evidence="5">
    <location>
        <begin position="73"/>
        <end position="93"/>
    </location>
</feature>
<keyword evidence="2 5" id="KW-0812">Transmembrane</keyword>
<name>A0ABV3HEE0_9ACTN</name>
<evidence type="ECO:0000256" key="5">
    <source>
        <dbReference type="SAM" id="Phobius"/>
    </source>
</evidence>
<reference evidence="7 8" key="1">
    <citation type="submission" date="2024-06" db="EMBL/GenBank/DDBJ databases">
        <title>The Natural Products Discovery Center: Release of the First 8490 Sequenced Strains for Exploring Actinobacteria Biosynthetic Diversity.</title>
        <authorList>
            <person name="Kalkreuter E."/>
            <person name="Kautsar S.A."/>
            <person name="Yang D."/>
            <person name="Bader C.D."/>
            <person name="Teijaro C.N."/>
            <person name="Fluegel L."/>
            <person name="Davis C.M."/>
            <person name="Simpson J.R."/>
            <person name="Lauterbach L."/>
            <person name="Steele A.D."/>
            <person name="Gui C."/>
            <person name="Meng S."/>
            <person name="Li G."/>
            <person name="Viehrig K."/>
            <person name="Ye F."/>
            <person name="Su P."/>
            <person name="Kiefer A.F."/>
            <person name="Nichols A."/>
            <person name="Cepeda A.J."/>
            <person name="Yan W."/>
            <person name="Fan B."/>
            <person name="Jiang Y."/>
            <person name="Adhikari A."/>
            <person name="Zheng C.-J."/>
            <person name="Schuster L."/>
            <person name="Cowan T.M."/>
            <person name="Smanski M.J."/>
            <person name="Chevrette M.G."/>
            <person name="De Carvalho L.P.S."/>
            <person name="Shen B."/>
        </authorList>
    </citation>
    <scope>NUCLEOTIDE SEQUENCE [LARGE SCALE GENOMIC DNA]</scope>
    <source>
        <strain evidence="7 8">NPDC049574</strain>
    </source>
</reference>
<dbReference type="Pfam" id="PF07291">
    <property type="entry name" value="MauE"/>
    <property type="match status" value="1"/>
</dbReference>
<dbReference type="EMBL" id="JBFARM010000012">
    <property type="protein sequence ID" value="MEV4290902.1"/>
    <property type="molecule type" value="Genomic_DNA"/>
</dbReference>